<proteinExistence type="predicted"/>
<gene>
    <name evidence="2" type="ORF">KIW84_012178</name>
</gene>
<reference evidence="2 3" key="1">
    <citation type="journal article" date="2022" name="Nat. Genet.">
        <title>Improved pea reference genome and pan-genome highlight genomic features and evolutionary characteristics.</title>
        <authorList>
            <person name="Yang T."/>
            <person name="Liu R."/>
            <person name="Luo Y."/>
            <person name="Hu S."/>
            <person name="Wang D."/>
            <person name="Wang C."/>
            <person name="Pandey M.K."/>
            <person name="Ge S."/>
            <person name="Xu Q."/>
            <person name="Li N."/>
            <person name="Li G."/>
            <person name="Huang Y."/>
            <person name="Saxena R.K."/>
            <person name="Ji Y."/>
            <person name="Li M."/>
            <person name="Yan X."/>
            <person name="He Y."/>
            <person name="Liu Y."/>
            <person name="Wang X."/>
            <person name="Xiang C."/>
            <person name="Varshney R.K."/>
            <person name="Ding H."/>
            <person name="Gao S."/>
            <person name="Zong X."/>
        </authorList>
    </citation>
    <scope>NUCLEOTIDE SEQUENCE [LARGE SCALE GENOMIC DNA]</scope>
    <source>
        <strain evidence="2 3">cv. Zhongwan 6</strain>
    </source>
</reference>
<protein>
    <submittedName>
        <fullName evidence="2">Uncharacterized protein</fullName>
    </submittedName>
</protein>
<evidence type="ECO:0000313" key="3">
    <source>
        <dbReference type="Proteomes" id="UP001058974"/>
    </source>
</evidence>
<evidence type="ECO:0000313" key="2">
    <source>
        <dbReference type="EMBL" id="KAI5443435.1"/>
    </source>
</evidence>
<sequence length="101" mass="11894">MAVWILQHFLCISGLTSIKTYTKDMPRSTTSSPLRRNQTTEPFIMYLDHLVSEDMHFNIYVDHRQTRPFDEIVLYFGWLACGSRLTTPHLPESVKRLLDYT</sequence>
<dbReference type="Proteomes" id="UP001058974">
    <property type="component" value="Chromosome 1"/>
</dbReference>
<keyword evidence="3" id="KW-1185">Reference proteome</keyword>
<accession>A0A9D5BH09</accession>
<dbReference type="AlphaFoldDB" id="A0A9D5BH09"/>
<evidence type="ECO:0000256" key="1">
    <source>
        <dbReference type="SAM" id="SignalP"/>
    </source>
</evidence>
<dbReference type="Gramene" id="Psat01G0217800-T1">
    <property type="protein sequence ID" value="KAI5443435.1"/>
    <property type="gene ID" value="KIW84_012178"/>
</dbReference>
<organism evidence="2 3">
    <name type="scientific">Pisum sativum</name>
    <name type="common">Garden pea</name>
    <name type="synonym">Lathyrus oleraceus</name>
    <dbReference type="NCBI Taxonomy" id="3888"/>
    <lineage>
        <taxon>Eukaryota</taxon>
        <taxon>Viridiplantae</taxon>
        <taxon>Streptophyta</taxon>
        <taxon>Embryophyta</taxon>
        <taxon>Tracheophyta</taxon>
        <taxon>Spermatophyta</taxon>
        <taxon>Magnoliopsida</taxon>
        <taxon>eudicotyledons</taxon>
        <taxon>Gunneridae</taxon>
        <taxon>Pentapetalae</taxon>
        <taxon>rosids</taxon>
        <taxon>fabids</taxon>
        <taxon>Fabales</taxon>
        <taxon>Fabaceae</taxon>
        <taxon>Papilionoideae</taxon>
        <taxon>50 kb inversion clade</taxon>
        <taxon>NPAAA clade</taxon>
        <taxon>Hologalegina</taxon>
        <taxon>IRL clade</taxon>
        <taxon>Fabeae</taxon>
        <taxon>Lathyrus</taxon>
    </lineage>
</organism>
<name>A0A9D5BH09_PEA</name>
<feature type="signal peptide" evidence="1">
    <location>
        <begin position="1"/>
        <end position="17"/>
    </location>
</feature>
<keyword evidence="1" id="KW-0732">Signal</keyword>
<feature type="chain" id="PRO_5038758828" evidence="1">
    <location>
        <begin position="18"/>
        <end position="101"/>
    </location>
</feature>
<dbReference type="EMBL" id="JAMSHJ010000001">
    <property type="protein sequence ID" value="KAI5443435.1"/>
    <property type="molecule type" value="Genomic_DNA"/>
</dbReference>
<comment type="caution">
    <text evidence="2">The sequence shown here is derived from an EMBL/GenBank/DDBJ whole genome shotgun (WGS) entry which is preliminary data.</text>
</comment>